<reference evidence="3" key="1">
    <citation type="submission" date="2025-08" db="UniProtKB">
        <authorList>
            <consortium name="Ensembl"/>
        </authorList>
    </citation>
    <scope>IDENTIFICATION</scope>
</reference>
<dbReference type="CDD" id="cd00109">
    <property type="entry name" value="Kunitz-type"/>
    <property type="match status" value="1"/>
</dbReference>
<dbReference type="GO" id="GO:0004867">
    <property type="term" value="F:serine-type endopeptidase inhibitor activity"/>
    <property type="evidence" value="ECO:0007669"/>
    <property type="project" value="InterPro"/>
</dbReference>
<dbReference type="FunFam" id="4.10.410.10:FF:000020">
    <property type="entry name" value="Collagen, type VI, alpha 3"/>
    <property type="match status" value="1"/>
</dbReference>
<dbReference type="PRINTS" id="PR00759">
    <property type="entry name" value="BASICPTASE"/>
</dbReference>
<dbReference type="AlphaFoldDB" id="A0A3Q3E0Y3"/>
<dbReference type="SMART" id="SM00131">
    <property type="entry name" value="KU"/>
    <property type="match status" value="1"/>
</dbReference>
<dbReference type="Ensembl" id="ENSHCOT00000026735.1">
    <property type="protein sequence ID" value="ENSHCOP00000025011.1"/>
    <property type="gene ID" value="ENSHCOG00000014907.1"/>
</dbReference>
<evidence type="ECO:0000259" key="2">
    <source>
        <dbReference type="PROSITE" id="PS50279"/>
    </source>
</evidence>
<dbReference type="Pfam" id="PF00014">
    <property type="entry name" value="Kunitz_BPTI"/>
    <property type="match status" value="1"/>
</dbReference>
<evidence type="ECO:0000313" key="3">
    <source>
        <dbReference type="Ensembl" id="ENSHCOP00000025011.1"/>
    </source>
</evidence>
<dbReference type="PROSITE" id="PS50279">
    <property type="entry name" value="BPTI_KUNITZ_2"/>
    <property type="match status" value="1"/>
</dbReference>
<dbReference type="InterPro" id="IPR050098">
    <property type="entry name" value="TFPI/VKTCI-like"/>
</dbReference>
<dbReference type="SUPFAM" id="SSF57362">
    <property type="entry name" value="BPTI-like"/>
    <property type="match status" value="1"/>
</dbReference>
<evidence type="ECO:0000313" key="4">
    <source>
        <dbReference type="Proteomes" id="UP000264820"/>
    </source>
</evidence>
<organism evidence="3 4">
    <name type="scientific">Hippocampus comes</name>
    <name type="common">Tiger tail seahorse</name>
    <dbReference type="NCBI Taxonomy" id="109280"/>
    <lineage>
        <taxon>Eukaryota</taxon>
        <taxon>Metazoa</taxon>
        <taxon>Chordata</taxon>
        <taxon>Craniata</taxon>
        <taxon>Vertebrata</taxon>
        <taxon>Euteleostomi</taxon>
        <taxon>Actinopterygii</taxon>
        <taxon>Neopterygii</taxon>
        <taxon>Teleostei</taxon>
        <taxon>Neoteleostei</taxon>
        <taxon>Acanthomorphata</taxon>
        <taxon>Syngnathiaria</taxon>
        <taxon>Syngnathiformes</taxon>
        <taxon>Syngnathoidei</taxon>
        <taxon>Syngnathidae</taxon>
        <taxon>Hippocampus</taxon>
    </lineage>
</organism>
<proteinExistence type="predicted"/>
<keyword evidence="1" id="KW-1015">Disulfide bond</keyword>
<dbReference type="PANTHER" id="PTHR10083:SF374">
    <property type="entry name" value="BPTI_KUNITZ INHIBITOR DOMAIN-CONTAINING PROTEIN"/>
    <property type="match status" value="1"/>
</dbReference>
<dbReference type="GO" id="GO:0005615">
    <property type="term" value="C:extracellular space"/>
    <property type="evidence" value="ECO:0007669"/>
    <property type="project" value="TreeGrafter"/>
</dbReference>
<keyword evidence="4" id="KW-1185">Reference proteome</keyword>
<dbReference type="GeneTree" id="ENSGT00960000187083"/>
<protein>
    <recommendedName>
        <fullName evidence="2">BPTI/Kunitz inhibitor domain-containing protein</fullName>
    </recommendedName>
</protein>
<accession>A0A3Q3E0Y3</accession>
<dbReference type="STRING" id="109280.ENSHCOP00000025011"/>
<evidence type="ECO:0000256" key="1">
    <source>
        <dbReference type="ARBA" id="ARBA00023157"/>
    </source>
</evidence>
<dbReference type="InterPro" id="IPR036880">
    <property type="entry name" value="Kunitz_BPTI_sf"/>
</dbReference>
<dbReference type="PANTHER" id="PTHR10083">
    <property type="entry name" value="KUNITZ-TYPE PROTEASE INHIBITOR-RELATED"/>
    <property type="match status" value="1"/>
</dbReference>
<reference evidence="3" key="2">
    <citation type="submission" date="2025-09" db="UniProtKB">
        <authorList>
            <consortium name="Ensembl"/>
        </authorList>
    </citation>
    <scope>IDENTIFICATION</scope>
</reference>
<feature type="domain" description="BPTI/Kunitz inhibitor" evidence="2">
    <location>
        <begin position="30"/>
        <end position="80"/>
    </location>
</feature>
<dbReference type="InterPro" id="IPR002223">
    <property type="entry name" value="Kunitz_BPTI"/>
</dbReference>
<sequence>MVTYLPFLGMDVVWMGSLPLTDLGEPDTICSLPRDKGPCNTWKRRFYFNASIGECKEFGFGRCQGNANNFASLGECQRACEATPEKCKC</sequence>
<dbReference type="Proteomes" id="UP000264820">
    <property type="component" value="Unplaced"/>
</dbReference>
<name>A0A3Q3E0Y3_HIPCM</name>
<dbReference type="Gene3D" id="4.10.410.10">
    <property type="entry name" value="Pancreatic trypsin inhibitor Kunitz domain"/>
    <property type="match status" value="1"/>
</dbReference>